<gene>
    <name evidence="1" type="ORF">RHP49_04735</name>
</gene>
<evidence type="ECO:0000313" key="2">
    <source>
        <dbReference type="Proteomes" id="UP001303407"/>
    </source>
</evidence>
<dbReference type="RefSeq" id="WP_415863536.1">
    <property type="nucleotide sequence ID" value="NZ_CP134536.1"/>
</dbReference>
<reference evidence="1 2" key="1">
    <citation type="submission" date="2023-09" db="EMBL/GenBank/DDBJ databases">
        <title>Thalassobella suaedae gen. nov., sp. nov., a marine bacterium of the family Flavobacteriaceae isolated from a halophyte Suaeda japonica.</title>
        <authorList>
            <person name="Lee S.Y."/>
            <person name="Hwang C.Y."/>
        </authorList>
    </citation>
    <scope>NUCLEOTIDE SEQUENCE [LARGE SCALE GENOMIC DNA]</scope>
    <source>
        <strain evidence="1 2">HL-DH10</strain>
    </source>
</reference>
<keyword evidence="2" id="KW-1185">Reference proteome</keyword>
<evidence type="ECO:0000313" key="1">
    <source>
        <dbReference type="EMBL" id="WNH13563.1"/>
    </source>
</evidence>
<accession>A0ABY9Y649</accession>
<organism evidence="1 2">
    <name type="scientific">Thalassobellus suaedae</name>
    <dbReference type="NCBI Taxonomy" id="3074124"/>
    <lineage>
        <taxon>Bacteria</taxon>
        <taxon>Pseudomonadati</taxon>
        <taxon>Bacteroidota</taxon>
        <taxon>Flavobacteriia</taxon>
        <taxon>Flavobacteriales</taxon>
        <taxon>Flavobacteriaceae</taxon>
        <taxon>Thalassobellus</taxon>
    </lineage>
</organism>
<proteinExistence type="predicted"/>
<sequence>MSIDTEINQSRISPIYYEALKAYFSSLLKKESEQIVLTKVE</sequence>
<dbReference type="Proteomes" id="UP001303407">
    <property type="component" value="Chromosome"/>
</dbReference>
<dbReference type="Gene3D" id="2.60.120.1130">
    <property type="match status" value="1"/>
</dbReference>
<dbReference type="EMBL" id="CP134536">
    <property type="protein sequence ID" value="WNH13563.1"/>
    <property type="molecule type" value="Genomic_DNA"/>
</dbReference>
<name>A0ABY9Y649_9FLAO</name>
<protein>
    <submittedName>
        <fullName evidence="1">Uncharacterized protein</fullName>
    </submittedName>
</protein>